<dbReference type="RefSeq" id="WP_138547736.1">
    <property type="nucleotide sequence ID" value="NZ_PNCG01000005.1"/>
</dbReference>
<feature type="domain" description="Helicase C-terminal" evidence="6">
    <location>
        <begin position="593"/>
        <end position="792"/>
    </location>
</feature>
<dbReference type="SUPFAM" id="SSF52540">
    <property type="entry name" value="P-loop containing nucleoside triphosphate hydrolases"/>
    <property type="match status" value="2"/>
</dbReference>
<dbReference type="Gene3D" id="3.40.50.300">
    <property type="entry name" value="P-loop containing nucleotide triphosphate hydrolases"/>
    <property type="match status" value="2"/>
</dbReference>
<dbReference type="SMART" id="SM00490">
    <property type="entry name" value="HELICc"/>
    <property type="match status" value="1"/>
</dbReference>
<dbReference type="InterPro" id="IPR001650">
    <property type="entry name" value="Helicase_C-like"/>
</dbReference>
<dbReference type="InterPro" id="IPR011545">
    <property type="entry name" value="DEAD/DEAH_box_helicase_dom"/>
</dbReference>
<dbReference type="SMART" id="SM00487">
    <property type="entry name" value="DEXDc"/>
    <property type="match status" value="1"/>
</dbReference>
<reference evidence="8" key="2">
    <citation type="submission" date="2019-06" db="EMBL/GenBank/DDBJ databases">
        <title>Co-occurence of chitin degradation, pigmentation and bioactivity in marine Pseudoalteromonas.</title>
        <authorList>
            <person name="Sonnenschein E.C."/>
            <person name="Bech P.K."/>
        </authorList>
    </citation>
    <scope>NUCLEOTIDE SEQUENCE [LARGE SCALE GENOMIC DNA]</scope>
    <source>
        <strain evidence="8">S2897</strain>
    </source>
</reference>
<dbReference type="GO" id="GO:0003676">
    <property type="term" value="F:nucleic acid binding"/>
    <property type="evidence" value="ECO:0007669"/>
    <property type="project" value="InterPro"/>
</dbReference>
<protein>
    <submittedName>
        <fullName evidence="7">DEAD/DEAH box helicase</fullName>
    </submittedName>
</protein>
<dbReference type="PANTHER" id="PTHR47961:SF8">
    <property type="entry name" value="DEXH-BOX ATP-DEPENDENT RNA HELICASE DEXH15 CHLOROPLASTIC"/>
    <property type="match status" value="1"/>
</dbReference>
<reference evidence="7 8" key="1">
    <citation type="submission" date="2017-12" db="EMBL/GenBank/DDBJ databases">
        <authorList>
            <person name="Paulsen S."/>
            <person name="Gram L.K."/>
        </authorList>
    </citation>
    <scope>NUCLEOTIDE SEQUENCE [LARGE SCALE GENOMIC DNA]</scope>
    <source>
        <strain evidence="7 8">S2897</strain>
    </source>
</reference>
<keyword evidence="1" id="KW-0547">Nucleotide-binding</keyword>
<comment type="caution">
    <text evidence="7">The sequence shown here is derived from an EMBL/GenBank/DDBJ whole genome shotgun (WGS) entry which is preliminary data.</text>
</comment>
<dbReference type="Proteomes" id="UP000305874">
    <property type="component" value="Unassembled WGS sequence"/>
</dbReference>
<dbReference type="GO" id="GO:0016787">
    <property type="term" value="F:hydrolase activity"/>
    <property type="evidence" value="ECO:0007669"/>
    <property type="project" value="UniProtKB-KW"/>
</dbReference>
<dbReference type="PANTHER" id="PTHR47961">
    <property type="entry name" value="DNA POLYMERASE THETA, PUTATIVE (AFU_ORTHOLOGUE AFUA_1G05260)-RELATED"/>
    <property type="match status" value="1"/>
</dbReference>
<name>A0A5S3Z5N4_9GAMM</name>
<evidence type="ECO:0000313" key="8">
    <source>
        <dbReference type="Proteomes" id="UP000305874"/>
    </source>
</evidence>
<dbReference type="Pfam" id="PF00270">
    <property type="entry name" value="DEAD"/>
    <property type="match status" value="1"/>
</dbReference>
<keyword evidence="2" id="KW-0378">Hydrolase</keyword>
<dbReference type="InterPro" id="IPR027417">
    <property type="entry name" value="P-loop_NTPase"/>
</dbReference>
<dbReference type="PROSITE" id="PS51194">
    <property type="entry name" value="HELICASE_CTER"/>
    <property type="match status" value="1"/>
</dbReference>
<evidence type="ECO:0000256" key="1">
    <source>
        <dbReference type="ARBA" id="ARBA00022741"/>
    </source>
</evidence>
<evidence type="ECO:0000256" key="4">
    <source>
        <dbReference type="ARBA" id="ARBA00022840"/>
    </source>
</evidence>
<dbReference type="PROSITE" id="PS51192">
    <property type="entry name" value="HELICASE_ATP_BIND_1"/>
    <property type="match status" value="1"/>
</dbReference>
<dbReference type="InterPro" id="IPR050474">
    <property type="entry name" value="Hel308_SKI2-like"/>
</dbReference>
<keyword evidence="4" id="KW-0067">ATP-binding</keyword>
<organism evidence="7 8">
    <name type="scientific">Pseudoalteromonas ruthenica</name>
    <dbReference type="NCBI Taxonomy" id="151081"/>
    <lineage>
        <taxon>Bacteria</taxon>
        <taxon>Pseudomonadati</taxon>
        <taxon>Pseudomonadota</taxon>
        <taxon>Gammaproteobacteria</taxon>
        <taxon>Alteromonadales</taxon>
        <taxon>Pseudoalteromonadaceae</taxon>
        <taxon>Pseudoalteromonas</taxon>
    </lineage>
</organism>
<feature type="domain" description="Helicase ATP-binding" evidence="5">
    <location>
        <begin position="306"/>
        <end position="477"/>
    </location>
</feature>
<dbReference type="GO" id="GO:0004386">
    <property type="term" value="F:helicase activity"/>
    <property type="evidence" value="ECO:0007669"/>
    <property type="project" value="UniProtKB-KW"/>
</dbReference>
<evidence type="ECO:0000256" key="3">
    <source>
        <dbReference type="ARBA" id="ARBA00022806"/>
    </source>
</evidence>
<gene>
    <name evidence="7" type="ORF">CWC05_06665</name>
</gene>
<evidence type="ECO:0000313" key="7">
    <source>
        <dbReference type="EMBL" id="TMP87533.1"/>
    </source>
</evidence>
<evidence type="ECO:0000256" key="2">
    <source>
        <dbReference type="ARBA" id="ARBA00022801"/>
    </source>
</evidence>
<dbReference type="GO" id="GO:0005524">
    <property type="term" value="F:ATP binding"/>
    <property type="evidence" value="ECO:0007669"/>
    <property type="project" value="UniProtKB-KW"/>
</dbReference>
<dbReference type="InterPro" id="IPR014001">
    <property type="entry name" value="Helicase_ATP-bd"/>
</dbReference>
<dbReference type="EMBL" id="PNCG01000005">
    <property type="protein sequence ID" value="TMP87533.1"/>
    <property type="molecule type" value="Genomic_DNA"/>
</dbReference>
<keyword evidence="3 7" id="KW-0347">Helicase</keyword>
<evidence type="ECO:0000259" key="5">
    <source>
        <dbReference type="PROSITE" id="PS51192"/>
    </source>
</evidence>
<dbReference type="AlphaFoldDB" id="A0A5S3Z5N4"/>
<sequence>MFDPETASLLRSAPEFPDLAPKDLPQLLTSHYAQIVSMRLGGEEQSSEEGGWTLERIADTYELVVSTNNDPSIRRSSAFVAASAQQLIARREELLEEEIVERENVSRDRLAPEIAAVLLFLAAEQYADAFEAASKVNIEKERQHYLVTELVRHIVDLAKGRLTDIVNRGNERVGFVVEQGSTVEFSAFIALVQSLVFGIENLSKVILGIGLDDTQIQSPKSVFEHVKSLAASIKRDALSCGVEFTFPGIAHLASLLIATYDGIYESALTRLEPPQGSDIEFWNNWIAFRAKKFPYIWPNHRKALADGFHHNGMSAVMVLPTGAGKTTISSIKIASTLSQGKKVIFLAPTHALVEQLTFDLQEMFPQDILGSTVSSDFDLLFQVGAVLPEIEVMTPERCLAMLSFSPESFDDVGLLVFDECHLLSPQSGKIRRSLDSMLCLLAFNRIAPEADTLFLSAMVQNGEEFAKWINQLTGRNCISIDLLWKPSRQARGVVIYAENDVQSIKANAKNVQVRLDKEAGSRAANLRAASSRELVINPYAIWGLQHNWLDLENNNAICTFTKLTQDKVLLSGKLYPNNISITPNVNSVASTLAVTSASSRLKTIVFVNQKSHAISTAKSISGALGENIVPTEDENRRWDALELELGGLEHSLLTKGSAAVPHNASMLRIERELSERMYKRADGAMVIVATPTLAQGLNLPAQMAILAGDKRAENDGRQLLEAHELLNAAARAGRAGHLANGIVLLVPEPILIFPENQSLNEDVVSKLQSIIPEDDRCVEISDPISRILDEISNGNTVDRDVMYLVNRLATLNDSENNESSLFNLKSSFAAFRSRANNEEQRFNSQLVELENLVKLKDADEIDQSLSILASQSGLPPLVLSRLRSAITKNIGALPTSINEWSIWLFNWFKTDSEAKELLLFDVKMSILGATGRNKNGELSDDVLDALSLGVRAWLSGFPLRDIEIALGGNPDSDNATAKACPRARELVGTVLPRGLSFIMGLVTRIVTEISPYDNQESLSSEAVEALSTAIRLGYDSPEKLAFSFSNSAILSRVGVHQAFNQEKE</sequence>
<proteinExistence type="predicted"/>
<evidence type="ECO:0000259" key="6">
    <source>
        <dbReference type="PROSITE" id="PS51194"/>
    </source>
</evidence>
<accession>A0A5S3Z5N4</accession>